<dbReference type="OrthoDB" id="1738242at2"/>
<gene>
    <name evidence="1" type="ORF">EDD71_10567</name>
</gene>
<dbReference type="AlphaFoldDB" id="A0A4V3ETH2"/>
<evidence type="ECO:0000313" key="2">
    <source>
        <dbReference type="Proteomes" id="UP000295325"/>
    </source>
</evidence>
<dbReference type="RefSeq" id="WP_133627523.1">
    <property type="nucleotide sequence ID" value="NZ_SOAZ01000005.1"/>
</dbReference>
<reference evidence="1 2" key="1">
    <citation type="submission" date="2019-03" db="EMBL/GenBank/DDBJ databases">
        <title>Genomic Encyclopedia of Type Strains, Phase IV (KMG-IV): sequencing the most valuable type-strain genomes for metagenomic binning, comparative biology and taxonomic classification.</title>
        <authorList>
            <person name="Goeker M."/>
        </authorList>
    </citation>
    <scope>NUCLEOTIDE SEQUENCE [LARGE SCALE GENOMIC DNA]</scope>
    <source>
        <strain evidence="1 2">DSM 24455</strain>
    </source>
</reference>
<keyword evidence="2" id="KW-1185">Reference proteome</keyword>
<sequence>MIQIDDAGSGSLIGGTLIGMMRVETRDFYYDVIPVKYFTTPYFEQKKFEDYCIKIIYEGLSNLKVDESEPIEICQGYMFNAARSLLKEGGYNIISTKISEPLQSVIEETFMDYIIGIGVPLDYLQFTKYPFHFHRMLKWVLADLKNREKLCKTAWRSWKKYGSVATHHYYDYLMGGTYRCMKCGNYIEVPGKIKVIKFTTNRDYYIYLHPHCSSSQ</sequence>
<evidence type="ECO:0000313" key="1">
    <source>
        <dbReference type="EMBL" id="TDT61889.1"/>
    </source>
</evidence>
<comment type="caution">
    <text evidence="1">The sequence shown here is derived from an EMBL/GenBank/DDBJ whole genome shotgun (WGS) entry which is preliminary data.</text>
</comment>
<proteinExistence type="predicted"/>
<accession>A0A4V3ETH2</accession>
<protein>
    <submittedName>
        <fullName evidence="1">Uncharacterized protein</fullName>
    </submittedName>
</protein>
<dbReference type="EMBL" id="SOAZ01000005">
    <property type="protein sequence ID" value="TDT61889.1"/>
    <property type="molecule type" value="Genomic_DNA"/>
</dbReference>
<name>A0A4V3ETH2_9CLOT</name>
<dbReference type="Proteomes" id="UP000295325">
    <property type="component" value="Unassembled WGS sequence"/>
</dbReference>
<organism evidence="1 2">
    <name type="scientific">Fonticella tunisiensis</name>
    <dbReference type="NCBI Taxonomy" id="1096341"/>
    <lineage>
        <taxon>Bacteria</taxon>
        <taxon>Bacillati</taxon>
        <taxon>Bacillota</taxon>
        <taxon>Clostridia</taxon>
        <taxon>Eubacteriales</taxon>
        <taxon>Clostridiaceae</taxon>
        <taxon>Fonticella</taxon>
    </lineage>
</organism>